<dbReference type="EMBL" id="CM017634">
    <property type="protein sequence ID" value="TYH37906.1"/>
    <property type="molecule type" value="Genomic_DNA"/>
</dbReference>
<reference evidence="1 2" key="1">
    <citation type="submission" date="2019-07" db="EMBL/GenBank/DDBJ databases">
        <title>WGS assembly of Gossypium tomentosum.</title>
        <authorList>
            <person name="Chen Z.J."/>
            <person name="Sreedasyam A."/>
            <person name="Ando A."/>
            <person name="Song Q."/>
            <person name="De L."/>
            <person name="Hulse-Kemp A."/>
            <person name="Ding M."/>
            <person name="Ye W."/>
            <person name="Kirkbride R."/>
            <person name="Jenkins J."/>
            <person name="Plott C."/>
            <person name="Lovell J."/>
            <person name="Lin Y.-M."/>
            <person name="Vaughn R."/>
            <person name="Liu B."/>
            <person name="Li W."/>
            <person name="Simpson S."/>
            <person name="Scheffler B."/>
            <person name="Saski C."/>
            <person name="Grover C."/>
            <person name="Hu G."/>
            <person name="Conover J."/>
            <person name="Carlson J."/>
            <person name="Shu S."/>
            <person name="Boston L."/>
            <person name="Williams M."/>
            <person name="Peterson D."/>
            <person name="Mcgee K."/>
            <person name="Jones D."/>
            <person name="Wendel J."/>
            <person name="Stelly D."/>
            <person name="Grimwood J."/>
            <person name="Schmutz J."/>
        </authorList>
    </citation>
    <scope>NUCLEOTIDE SEQUENCE [LARGE SCALE GENOMIC DNA]</scope>
    <source>
        <strain evidence="1">7179.01</strain>
    </source>
</reference>
<dbReference type="AlphaFoldDB" id="A0A5D2I7H8"/>
<sequence length="151" mass="17123">MVKISKKKYVKYAKIQIKTVLLDFTSDIDVGMKKIKETIEGLDMGVLINNVGISTKEPKNQNPIKNFNIPMSSQQSFLLGNSVNRKQRQETRSSYPLPFFNLSSAKLTSSTFSIISSYSGASIRLEVSKIHGIEENPTSFLLWFCSVFWIF</sequence>
<gene>
    <name evidence="1" type="ORF">ES332_D12G073400v1</name>
</gene>
<protein>
    <submittedName>
        <fullName evidence="1">Uncharacterized protein</fullName>
    </submittedName>
</protein>
<keyword evidence="2" id="KW-1185">Reference proteome</keyword>
<accession>A0A5D2I7H8</accession>
<organism evidence="1 2">
    <name type="scientific">Gossypium tomentosum</name>
    <name type="common">Hawaiian cotton</name>
    <name type="synonym">Gossypium sandvicense</name>
    <dbReference type="NCBI Taxonomy" id="34277"/>
    <lineage>
        <taxon>Eukaryota</taxon>
        <taxon>Viridiplantae</taxon>
        <taxon>Streptophyta</taxon>
        <taxon>Embryophyta</taxon>
        <taxon>Tracheophyta</taxon>
        <taxon>Spermatophyta</taxon>
        <taxon>Magnoliopsida</taxon>
        <taxon>eudicotyledons</taxon>
        <taxon>Gunneridae</taxon>
        <taxon>Pentapetalae</taxon>
        <taxon>rosids</taxon>
        <taxon>malvids</taxon>
        <taxon>Malvales</taxon>
        <taxon>Malvaceae</taxon>
        <taxon>Malvoideae</taxon>
        <taxon>Gossypium</taxon>
    </lineage>
</organism>
<dbReference type="Proteomes" id="UP000322667">
    <property type="component" value="Chromosome D12"/>
</dbReference>
<evidence type="ECO:0000313" key="2">
    <source>
        <dbReference type="Proteomes" id="UP000322667"/>
    </source>
</evidence>
<evidence type="ECO:0000313" key="1">
    <source>
        <dbReference type="EMBL" id="TYH37906.1"/>
    </source>
</evidence>
<name>A0A5D2I7H8_GOSTO</name>
<proteinExistence type="predicted"/>